<feature type="domain" description="Outer membrane protein beta-barrel" evidence="3">
    <location>
        <begin position="20"/>
        <end position="212"/>
    </location>
</feature>
<dbReference type="InterPro" id="IPR027385">
    <property type="entry name" value="Beta-barrel_OMP"/>
</dbReference>
<feature type="chain" id="PRO_5012081515" description="Outer membrane protein beta-barrel domain-containing protein" evidence="2">
    <location>
        <begin position="35"/>
        <end position="216"/>
    </location>
</feature>
<evidence type="ECO:0000259" key="3">
    <source>
        <dbReference type="Pfam" id="PF13505"/>
    </source>
</evidence>
<evidence type="ECO:0000313" key="5">
    <source>
        <dbReference type="Proteomes" id="UP000215002"/>
    </source>
</evidence>
<evidence type="ECO:0000256" key="2">
    <source>
        <dbReference type="SAM" id="SignalP"/>
    </source>
</evidence>
<evidence type="ECO:0000256" key="1">
    <source>
        <dbReference type="ARBA" id="ARBA00022729"/>
    </source>
</evidence>
<dbReference type="EMBL" id="CP022743">
    <property type="protein sequence ID" value="ASU34146.1"/>
    <property type="molecule type" value="Genomic_DNA"/>
</dbReference>
<accession>A0A223NWF0</accession>
<reference evidence="4 5" key="1">
    <citation type="submission" date="2017-08" db="EMBL/GenBank/DDBJ databases">
        <title>Complete genome sequence of Mucilaginibacter sp. strain BJC16-A31.</title>
        <authorList>
            <consortium name="Henan University of Science and Technology"/>
            <person name="You X."/>
        </authorList>
    </citation>
    <scope>NUCLEOTIDE SEQUENCE [LARGE SCALE GENOMIC DNA]</scope>
    <source>
        <strain evidence="4 5">BJC16-A31</strain>
    </source>
</reference>
<protein>
    <recommendedName>
        <fullName evidence="3">Outer membrane protein beta-barrel domain-containing protein</fullName>
    </recommendedName>
</protein>
<dbReference type="Gene3D" id="2.40.160.20">
    <property type="match status" value="1"/>
</dbReference>
<name>A0A223NWF0_9SPHI</name>
<gene>
    <name evidence="4" type="ORF">MuYL_2257</name>
</gene>
<keyword evidence="5" id="KW-1185">Reference proteome</keyword>
<dbReference type="KEGG" id="muc:MuYL_2257"/>
<dbReference type="InterPro" id="IPR011250">
    <property type="entry name" value="OMP/PagP_B-barrel"/>
</dbReference>
<organism evidence="4 5">
    <name type="scientific">Mucilaginibacter xinganensis</name>
    <dbReference type="NCBI Taxonomy" id="1234841"/>
    <lineage>
        <taxon>Bacteria</taxon>
        <taxon>Pseudomonadati</taxon>
        <taxon>Bacteroidota</taxon>
        <taxon>Sphingobacteriia</taxon>
        <taxon>Sphingobacteriales</taxon>
        <taxon>Sphingobacteriaceae</taxon>
        <taxon>Mucilaginibacter</taxon>
    </lineage>
</organism>
<proteinExistence type="predicted"/>
<dbReference type="Pfam" id="PF13505">
    <property type="entry name" value="OMP_b-brl"/>
    <property type="match status" value="1"/>
</dbReference>
<dbReference type="SUPFAM" id="SSF56925">
    <property type="entry name" value="OMPA-like"/>
    <property type="match status" value="1"/>
</dbReference>
<dbReference type="AlphaFoldDB" id="A0A223NWF0"/>
<evidence type="ECO:0000313" key="4">
    <source>
        <dbReference type="EMBL" id="ASU34146.1"/>
    </source>
</evidence>
<feature type="signal peptide" evidence="2">
    <location>
        <begin position="1"/>
        <end position="34"/>
    </location>
</feature>
<dbReference type="Proteomes" id="UP000215002">
    <property type="component" value="Chromosome"/>
</dbReference>
<keyword evidence="1 2" id="KW-0732">Signal</keyword>
<sequence>MNYQTKIDIMKKKITITLLATVCLALFTVLSANAQFSGGVRAGTNLATLNGTFDGYHKVFPRIYGGIFANYKTSDAFALQLELSYTGAGDKLSASSSDATITERLKANYLAVPLLAQYRFPFGGFIELGPQLGFLLSAKDEADGTTTDIKENIKSTDFEAVLGIGYELKKTSLAGLGINVRLVRGLTDISKIPSEGGKITNRGLNIGLTYRFGQHK</sequence>